<comment type="catalytic activity">
    <reaction evidence="1">
        <text>ATP-dependent breakage, passage and rejoining of double-stranded DNA.</text>
        <dbReference type="EC" id="5.6.2.2"/>
    </reaction>
</comment>
<dbReference type="InterPro" id="IPR006171">
    <property type="entry name" value="TOPRIM_dom"/>
</dbReference>
<evidence type="ECO:0000256" key="4">
    <source>
        <dbReference type="ARBA" id="ARBA00023235"/>
    </source>
</evidence>
<reference evidence="6 7" key="1">
    <citation type="submission" date="2023-06" db="EMBL/GenBank/DDBJ databases">
        <title>Roseiconus lacunae JC819 isolated from Gulf of Mannar region, Tamil Nadu.</title>
        <authorList>
            <person name="Pk S."/>
            <person name="Ch S."/>
            <person name="Ch V.R."/>
        </authorList>
    </citation>
    <scope>NUCLEOTIDE SEQUENCE [LARGE SCALE GENOMIC DNA]</scope>
    <source>
        <strain evidence="6 7">JC819</strain>
    </source>
</reference>
<keyword evidence="7" id="KW-1185">Reference proteome</keyword>
<dbReference type="PRINTS" id="PR00418">
    <property type="entry name" value="TPI2FAMILY"/>
</dbReference>
<dbReference type="PANTHER" id="PTHR45866">
    <property type="entry name" value="DNA GYRASE/TOPOISOMERASE SUBUNIT B"/>
    <property type="match status" value="1"/>
</dbReference>
<feature type="domain" description="Toprim" evidence="5">
    <location>
        <begin position="50"/>
        <end position="163"/>
    </location>
</feature>
<organism evidence="6 7">
    <name type="scientific">Roseiconus lacunae</name>
    <dbReference type="NCBI Taxonomy" id="2605694"/>
    <lineage>
        <taxon>Bacteria</taxon>
        <taxon>Pseudomonadati</taxon>
        <taxon>Planctomycetota</taxon>
        <taxon>Planctomycetia</taxon>
        <taxon>Pirellulales</taxon>
        <taxon>Pirellulaceae</taxon>
        <taxon>Roseiconus</taxon>
    </lineage>
</organism>
<proteinExistence type="predicted"/>
<dbReference type="PROSITE" id="PS50880">
    <property type="entry name" value="TOPRIM"/>
    <property type="match status" value="1"/>
</dbReference>
<name>A0ABT7PEY7_9BACT</name>
<dbReference type="PANTHER" id="PTHR45866:SF2">
    <property type="entry name" value="DNA TOPOISOMERASE (ATP-HYDROLYZING)"/>
    <property type="match status" value="1"/>
</dbReference>
<dbReference type="Proteomes" id="UP001239462">
    <property type="component" value="Unassembled WGS sequence"/>
</dbReference>
<dbReference type="EMBL" id="JASZZN010000004">
    <property type="protein sequence ID" value="MDM4015054.1"/>
    <property type="molecule type" value="Genomic_DNA"/>
</dbReference>
<dbReference type="Pfam" id="PF01751">
    <property type="entry name" value="Toprim"/>
    <property type="match status" value="1"/>
</dbReference>
<comment type="caution">
    <text evidence="6">The sequence shown here is derived from an EMBL/GenBank/DDBJ whole genome shotgun (WGS) entry which is preliminary data.</text>
</comment>
<keyword evidence="3" id="KW-0799">Topoisomerase</keyword>
<evidence type="ECO:0000256" key="1">
    <source>
        <dbReference type="ARBA" id="ARBA00000185"/>
    </source>
</evidence>
<evidence type="ECO:0000259" key="5">
    <source>
        <dbReference type="PROSITE" id="PS50880"/>
    </source>
</evidence>
<dbReference type="Gene3D" id="3.40.50.670">
    <property type="match status" value="1"/>
</dbReference>
<keyword evidence="4" id="KW-0413">Isomerase</keyword>
<evidence type="ECO:0000256" key="2">
    <source>
        <dbReference type="ARBA" id="ARBA00012895"/>
    </source>
</evidence>
<gene>
    <name evidence="6" type="ORF">QTN89_06405</name>
</gene>
<dbReference type="InterPro" id="IPR013760">
    <property type="entry name" value="Topo_IIA-like_dom_sf"/>
</dbReference>
<accession>A0ABT7PEY7</accession>
<evidence type="ECO:0000313" key="7">
    <source>
        <dbReference type="Proteomes" id="UP001239462"/>
    </source>
</evidence>
<evidence type="ECO:0000313" key="6">
    <source>
        <dbReference type="EMBL" id="MDM4015054.1"/>
    </source>
</evidence>
<evidence type="ECO:0000256" key="3">
    <source>
        <dbReference type="ARBA" id="ARBA00023029"/>
    </source>
</evidence>
<dbReference type="RefSeq" id="WP_289162617.1">
    <property type="nucleotide sequence ID" value="NZ_JASZZN010000004.1"/>
</dbReference>
<sequence>MTDAMTWISQATKLIDCAGGIEFRSNAVSSRSSNKAASAGDRTGGDNLYRELFIVEGDSASQAVANARDVRYQAVLPMQGKPMNAVKASPKAVRRNQWFAAFVEALGTTWDPALRETFRYSRLLLLFDPDADGIHCGALMLMFLERYFPELLTSRRVSLIKAPLFRIEGDDPRDCLFAYSEDQLQQLRSALEEKSIPHRYQRYRGLASLPSDVLTEHCLAPNGRTAYLMGIDDAAMARKVFCQSKKSH</sequence>
<dbReference type="InterPro" id="IPR013759">
    <property type="entry name" value="Topo_IIA_B_C"/>
</dbReference>
<protein>
    <recommendedName>
        <fullName evidence="2">DNA topoisomerase (ATP-hydrolyzing)</fullName>
        <ecNumber evidence="2">5.6.2.2</ecNumber>
    </recommendedName>
</protein>
<dbReference type="EC" id="5.6.2.2" evidence="2"/>
<dbReference type="SUPFAM" id="SSF56719">
    <property type="entry name" value="Type II DNA topoisomerase"/>
    <property type="match status" value="1"/>
</dbReference>